<name>A0A9N8ZAM9_9GLOM</name>
<feature type="domain" description="F-box" evidence="2">
    <location>
        <begin position="24"/>
        <end position="71"/>
    </location>
</feature>
<keyword evidence="4" id="KW-1185">Reference proteome</keyword>
<feature type="region of interest" description="Disordered" evidence="1">
    <location>
        <begin position="359"/>
        <end position="382"/>
    </location>
</feature>
<dbReference type="OrthoDB" id="2418426at2759"/>
<accession>A0A9N8ZAM9</accession>
<evidence type="ECO:0000313" key="3">
    <source>
        <dbReference type="EMBL" id="CAG8487221.1"/>
    </source>
</evidence>
<evidence type="ECO:0000259" key="2">
    <source>
        <dbReference type="PROSITE" id="PS50181"/>
    </source>
</evidence>
<sequence length="382" mass="43997">MLDDENEYSLAPIISKLECCKLAQNTFMPVGHQVAEEILSVLDVEDLISVSLTYKPMHHFINNSSTLWKRIHARLTPVTNHKIMDSMLTLQKFADTNVNLGSVWKKHVFQRLRNRTYYLSYSYWDDSKDFAIIFHGASFDLNTVYHETMGYATFVGDIGPPTISQFVHHQGQLFDIQQGFQKWRIAIEPIETSLQRPIKTKYNDLLYIVYTYSDRPTDFQFNLMKTFDNEFDAINYANTIAEDVDSSPQNVECLGELFDAKVNSLSQQYPTRVAVNTAEFWSKVDEDEVARIKKNEQKLLGKCESKSEDGLTKGSGEEEECENSGVEYTGWCGENSYNLSDAVYAFDVMVESYKNNKKRSFDEAIGEPEELPYNRKGKKSRH</sequence>
<dbReference type="Proteomes" id="UP000789739">
    <property type="component" value="Unassembled WGS sequence"/>
</dbReference>
<dbReference type="AlphaFoldDB" id="A0A9N8ZAM9"/>
<protein>
    <submittedName>
        <fullName evidence="3">224_t:CDS:1</fullName>
    </submittedName>
</protein>
<evidence type="ECO:0000313" key="4">
    <source>
        <dbReference type="Proteomes" id="UP000789739"/>
    </source>
</evidence>
<organism evidence="3 4">
    <name type="scientific">Paraglomus brasilianum</name>
    <dbReference type="NCBI Taxonomy" id="144538"/>
    <lineage>
        <taxon>Eukaryota</taxon>
        <taxon>Fungi</taxon>
        <taxon>Fungi incertae sedis</taxon>
        <taxon>Mucoromycota</taxon>
        <taxon>Glomeromycotina</taxon>
        <taxon>Glomeromycetes</taxon>
        <taxon>Paraglomerales</taxon>
        <taxon>Paraglomeraceae</taxon>
        <taxon>Paraglomus</taxon>
    </lineage>
</organism>
<evidence type="ECO:0000256" key="1">
    <source>
        <dbReference type="SAM" id="MobiDB-lite"/>
    </source>
</evidence>
<dbReference type="PROSITE" id="PS50181">
    <property type="entry name" value="FBOX"/>
    <property type="match status" value="1"/>
</dbReference>
<reference evidence="3" key="1">
    <citation type="submission" date="2021-06" db="EMBL/GenBank/DDBJ databases">
        <authorList>
            <person name="Kallberg Y."/>
            <person name="Tangrot J."/>
            <person name="Rosling A."/>
        </authorList>
    </citation>
    <scope>NUCLEOTIDE SEQUENCE</scope>
    <source>
        <strain evidence="3">BR232B</strain>
    </source>
</reference>
<proteinExistence type="predicted"/>
<dbReference type="EMBL" id="CAJVPI010000135">
    <property type="protein sequence ID" value="CAG8487221.1"/>
    <property type="molecule type" value="Genomic_DNA"/>
</dbReference>
<gene>
    <name evidence="3" type="ORF">PBRASI_LOCUS1898</name>
</gene>
<comment type="caution">
    <text evidence="3">The sequence shown here is derived from an EMBL/GenBank/DDBJ whole genome shotgun (WGS) entry which is preliminary data.</text>
</comment>
<dbReference type="SUPFAM" id="SSF81383">
    <property type="entry name" value="F-box domain"/>
    <property type="match status" value="1"/>
</dbReference>
<dbReference type="InterPro" id="IPR036047">
    <property type="entry name" value="F-box-like_dom_sf"/>
</dbReference>
<dbReference type="InterPro" id="IPR001810">
    <property type="entry name" value="F-box_dom"/>
</dbReference>